<sequence>MGLEVFSKIIEGFVNVFNGIQGIGSIFVITGLTILIIIGVGMGLYYFIKLIKQLPNLTVREFIKYTVLFATILIIVGIILP</sequence>
<evidence type="ECO:0000313" key="2">
    <source>
        <dbReference type="EMBL" id="HGM58121.1"/>
    </source>
</evidence>
<evidence type="ECO:0000256" key="1">
    <source>
        <dbReference type="SAM" id="Phobius"/>
    </source>
</evidence>
<dbReference type="EMBL" id="DTBJ01000011">
    <property type="protein sequence ID" value="HGM58121.1"/>
    <property type="molecule type" value="Genomic_DNA"/>
</dbReference>
<keyword evidence="1" id="KW-0812">Transmembrane</keyword>
<dbReference type="AlphaFoldDB" id="A0A7C4D6I0"/>
<keyword evidence="1" id="KW-1133">Transmembrane helix</keyword>
<gene>
    <name evidence="2" type="ORF">ENU14_00810</name>
</gene>
<feature type="transmembrane region" description="Helical" evidence="1">
    <location>
        <begin position="20"/>
        <end position="48"/>
    </location>
</feature>
<proteinExistence type="predicted"/>
<protein>
    <submittedName>
        <fullName evidence="2">Uncharacterized protein</fullName>
    </submittedName>
</protein>
<reference evidence="2" key="1">
    <citation type="journal article" date="2020" name="mSystems">
        <title>Genome- and Community-Level Interaction Insights into Carbon Utilization and Element Cycling Functions of Hydrothermarchaeota in Hydrothermal Sediment.</title>
        <authorList>
            <person name="Zhou Z."/>
            <person name="Liu Y."/>
            <person name="Xu W."/>
            <person name="Pan J."/>
            <person name="Luo Z.H."/>
            <person name="Li M."/>
        </authorList>
    </citation>
    <scope>NUCLEOTIDE SEQUENCE [LARGE SCALE GENOMIC DNA]</scope>
    <source>
        <strain evidence="2">SpSt-642</strain>
    </source>
</reference>
<name>A0A7C4D6I0_STAMA</name>
<feature type="transmembrane region" description="Helical" evidence="1">
    <location>
        <begin position="62"/>
        <end position="80"/>
    </location>
</feature>
<organism evidence="2">
    <name type="scientific">Staphylothermus marinus</name>
    <dbReference type="NCBI Taxonomy" id="2280"/>
    <lineage>
        <taxon>Archaea</taxon>
        <taxon>Thermoproteota</taxon>
        <taxon>Thermoprotei</taxon>
        <taxon>Desulfurococcales</taxon>
        <taxon>Desulfurococcaceae</taxon>
        <taxon>Staphylothermus</taxon>
    </lineage>
</organism>
<comment type="caution">
    <text evidence="2">The sequence shown here is derived from an EMBL/GenBank/DDBJ whole genome shotgun (WGS) entry which is preliminary data.</text>
</comment>
<accession>A0A7C4D6I0</accession>
<keyword evidence="1" id="KW-0472">Membrane</keyword>